<sequence length="92" mass="10969">MRLIPVKQAENILKQVCKPGKNIAIVLLTRKKDRSLKIERSEHLLTVTEQGYRNETKYISFDNHEGKVILRQAFKREFPRSHEVYINSHWHD</sequence>
<proteinExistence type="predicted"/>
<dbReference type="STRING" id="1114972.FD35_GL001184"/>
<dbReference type="Proteomes" id="UP000051999">
    <property type="component" value="Unassembled WGS sequence"/>
</dbReference>
<dbReference type="eggNOG" id="ENOG5033M2D">
    <property type="taxonomic scope" value="Bacteria"/>
</dbReference>
<evidence type="ECO:0000313" key="1">
    <source>
        <dbReference type="EMBL" id="KRL56890.1"/>
    </source>
</evidence>
<dbReference type="AlphaFoldDB" id="A0A0R1RRS7"/>
<protein>
    <submittedName>
        <fullName evidence="1">Uncharacterized protein</fullName>
    </submittedName>
</protein>
<dbReference type="EMBL" id="AZFF01000002">
    <property type="protein sequence ID" value="KRL56890.1"/>
    <property type="molecule type" value="Genomic_DNA"/>
</dbReference>
<reference evidence="1 2" key="1">
    <citation type="journal article" date="2015" name="Genome Announc.">
        <title>Expanding the biotechnology potential of lactobacilli through comparative genomics of 213 strains and associated genera.</title>
        <authorList>
            <person name="Sun Z."/>
            <person name="Harris H.M."/>
            <person name="McCann A."/>
            <person name="Guo C."/>
            <person name="Argimon S."/>
            <person name="Zhang W."/>
            <person name="Yang X."/>
            <person name="Jeffery I.B."/>
            <person name="Cooney J.C."/>
            <person name="Kagawa T.F."/>
            <person name="Liu W."/>
            <person name="Song Y."/>
            <person name="Salvetti E."/>
            <person name="Wrobel A."/>
            <person name="Rasinkangas P."/>
            <person name="Parkhill J."/>
            <person name="Rea M.C."/>
            <person name="O'Sullivan O."/>
            <person name="Ritari J."/>
            <person name="Douillard F.P."/>
            <person name="Paul Ross R."/>
            <person name="Yang R."/>
            <person name="Briner A.E."/>
            <person name="Felis G.E."/>
            <person name="de Vos W.M."/>
            <person name="Barrangou R."/>
            <person name="Klaenhammer T.R."/>
            <person name="Caufield P.W."/>
            <person name="Cui Y."/>
            <person name="Zhang H."/>
            <person name="O'Toole P.W."/>
        </authorList>
    </citation>
    <scope>NUCLEOTIDE SEQUENCE [LARGE SCALE GENOMIC DNA]</scope>
    <source>
        <strain evidence="1 2">DSM 15814</strain>
    </source>
</reference>
<name>A0A0R1RRS7_9LACO</name>
<keyword evidence="2" id="KW-1185">Reference proteome</keyword>
<accession>A0A0R1RRS7</accession>
<gene>
    <name evidence="1" type="ORF">FD35_GL001184</name>
</gene>
<evidence type="ECO:0000313" key="2">
    <source>
        <dbReference type="Proteomes" id="UP000051999"/>
    </source>
</evidence>
<comment type="caution">
    <text evidence="1">The sequence shown here is derived from an EMBL/GenBank/DDBJ whole genome shotgun (WGS) entry which is preliminary data.</text>
</comment>
<organism evidence="1 2">
    <name type="scientific">Furfurilactobacillus rossiae DSM 15814</name>
    <dbReference type="NCBI Taxonomy" id="1114972"/>
    <lineage>
        <taxon>Bacteria</taxon>
        <taxon>Bacillati</taxon>
        <taxon>Bacillota</taxon>
        <taxon>Bacilli</taxon>
        <taxon>Lactobacillales</taxon>
        <taxon>Lactobacillaceae</taxon>
        <taxon>Furfurilactobacillus</taxon>
    </lineage>
</organism>
<dbReference type="PATRIC" id="fig|1114972.6.peg.1200"/>
<dbReference type="OrthoDB" id="2084438at2"/>